<sequence length="241" mass="27419">DPPSHSDTFFTYRTHIPQKKMLGLGNSSSGVKMVSVGVSTEPSHRRQQVETDETVLRRRQKQIDYGKRTTGYQCFLQQVPKAVRQPGLHPQTPDKSRRYSRRSWDAQIRKWRRALHAWDPPSQPSQGMENLSGTMDSGSSDDFLKDWLSVLTPLWNLDEDQMKTQFDILALTTSLPCLQLEAPCHCLGDESYLPLSVLGDAECAEKTRPLESWFLRAREAARLFGAKPSLTLDEENAPYLV</sequence>
<evidence type="ECO:0000256" key="7">
    <source>
        <dbReference type="SAM" id="MobiDB-lite"/>
    </source>
</evidence>
<dbReference type="STRING" id="29139.ENSVURP00010011897"/>
<feature type="compositionally biased region" description="Polar residues" evidence="7">
    <location>
        <begin position="124"/>
        <end position="137"/>
    </location>
</feature>
<dbReference type="GO" id="GO:0005737">
    <property type="term" value="C:cytoplasm"/>
    <property type="evidence" value="ECO:0007669"/>
    <property type="project" value="TreeGrafter"/>
</dbReference>
<dbReference type="InterPro" id="IPR038294">
    <property type="entry name" value="SLBP_RNA_bind_sf"/>
</dbReference>
<name>A0A4X2KS12_VOMUR</name>
<evidence type="ECO:0000256" key="1">
    <source>
        <dbReference type="ARBA" id="ARBA00006151"/>
    </source>
</evidence>
<feature type="domain" description="Histone RNA hairpin-binding protein RNA-binding" evidence="8">
    <location>
        <begin position="51"/>
        <end position="120"/>
    </location>
</feature>
<comment type="similarity">
    <text evidence="1">Belongs to the SLBP family.</text>
</comment>
<accession>A0A4X2KS12</accession>
<evidence type="ECO:0000256" key="6">
    <source>
        <dbReference type="ARBA" id="ARBA00082670"/>
    </source>
</evidence>
<reference evidence="10" key="1">
    <citation type="submission" date="2018-12" db="EMBL/GenBank/DDBJ databases">
        <authorList>
            <person name="Yazar S."/>
        </authorList>
    </citation>
    <scope>NUCLEOTIDE SEQUENCE [LARGE SCALE GENOMIC DNA]</scope>
</reference>
<evidence type="ECO:0000256" key="3">
    <source>
        <dbReference type="ARBA" id="ARBA00057687"/>
    </source>
</evidence>
<proteinExistence type="inferred from homology"/>
<evidence type="ECO:0000313" key="9">
    <source>
        <dbReference type="Ensembl" id="ENSVURP00010011897.1"/>
    </source>
</evidence>
<feature type="region of interest" description="Disordered" evidence="7">
    <location>
        <begin position="118"/>
        <end position="137"/>
    </location>
</feature>
<dbReference type="GO" id="GO:0051028">
    <property type="term" value="P:mRNA transport"/>
    <property type="evidence" value="ECO:0007669"/>
    <property type="project" value="TreeGrafter"/>
</dbReference>
<dbReference type="Ensembl" id="ENSVURT00010013517.1">
    <property type="protein sequence ID" value="ENSVURP00010011897.1"/>
    <property type="gene ID" value="ENSVURG00010009198.1"/>
</dbReference>
<evidence type="ECO:0000313" key="10">
    <source>
        <dbReference type="Proteomes" id="UP000314987"/>
    </source>
</evidence>
<comment type="subunit">
    <text evidence="4">Monomer. SLBP/pre-mRNA complex interacts with ZNF473. Interacts with the Importin alpha/Importin beta receptor, LSM1, MIF4GD, TNPO3 and UPF1. Interaction with LSM1 occurs when histone mRNA is being rapidly degraded during the S phase. Found in a ternary complex with ERI1 and the stem-loop structure of the 3' end of histone mRNA. Associates with polyribosomes. Identified in a histone pre-mRNA complex, at least composed of ERI1, LSM11, SLBP, SNRPB, SYNCRIP and YBX1. Binds in a cooperative manner with ERI1 to the mature 3'-end of histone mRNAs.</text>
</comment>
<dbReference type="GO" id="GO:0071207">
    <property type="term" value="F:histone pre-mRNA stem-loop binding"/>
    <property type="evidence" value="ECO:0007669"/>
    <property type="project" value="TreeGrafter"/>
</dbReference>
<dbReference type="AlphaFoldDB" id="A0A4X2KS12"/>
<organism evidence="9 10">
    <name type="scientific">Vombatus ursinus</name>
    <name type="common">Common wombat</name>
    <dbReference type="NCBI Taxonomy" id="29139"/>
    <lineage>
        <taxon>Eukaryota</taxon>
        <taxon>Metazoa</taxon>
        <taxon>Chordata</taxon>
        <taxon>Craniata</taxon>
        <taxon>Vertebrata</taxon>
        <taxon>Euteleostomi</taxon>
        <taxon>Mammalia</taxon>
        <taxon>Metatheria</taxon>
        <taxon>Diprotodontia</taxon>
        <taxon>Vombatidae</taxon>
        <taxon>Vombatus</taxon>
    </lineage>
</organism>
<keyword evidence="10" id="KW-1185">Reference proteome</keyword>
<dbReference type="Gene3D" id="1.10.8.1120">
    <property type="entry name" value="Histone RNA hairpin-binding protein RNA-binding domain"/>
    <property type="match status" value="1"/>
</dbReference>
<dbReference type="Proteomes" id="UP000314987">
    <property type="component" value="Unassembled WGS sequence"/>
</dbReference>
<dbReference type="PANTHER" id="PTHR17408">
    <property type="entry name" value="HISTONE RNA HAIRPIN-BINDING PROTEIN"/>
    <property type="match status" value="1"/>
</dbReference>
<dbReference type="InterPro" id="IPR029344">
    <property type="entry name" value="SLBP_RNA_bind"/>
</dbReference>
<keyword evidence="2" id="KW-0694">RNA-binding</keyword>
<dbReference type="InterPro" id="IPR026502">
    <property type="entry name" value="SLBP1/SLBP2"/>
</dbReference>
<dbReference type="Pfam" id="PF15247">
    <property type="entry name" value="SLBP_RNA_bind"/>
    <property type="match status" value="1"/>
</dbReference>
<dbReference type="GO" id="GO:0071204">
    <property type="term" value="C:histone pre-mRNA 3'end processing complex"/>
    <property type="evidence" value="ECO:0007669"/>
    <property type="project" value="TreeGrafter"/>
</dbReference>
<dbReference type="PANTHER" id="PTHR17408:SF11">
    <property type="entry name" value="STEM-LOOP BINDING PROTEIN-LIKE"/>
    <property type="match status" value="1"/>
</dbReference>
<evidence type="ECO:0000256" key="5">
    <source>
        <dbReference type="ARBA" id="ARBA00072422"/>
    </source>
</evidence>
<dbReference type="GO" id="GO:0003729">
    <property type="term" value="F:mRNA binding"/>
    <property type="evidence" value="ECO:0007669"/>
    <property type="project" value="InterPro"/>
</dbReference>
<evidence type="ECO:0000259" key="8">
    <source>
        <dbReference type="Pfam" id="PF15247"/>
    </source>
</evidence>
<dbReference type="GeneTree" id="ENSGT00940000164705"/>
<dbReference type="FunFam" id="1.10.8.1120:FF:000001">
    <property type="entry name" value="Histone RNA hairpin-binding protein-like"/>
    <property type="match status" value="1"/>
</dbReference>
<reference evidence="9" key="2">
    <citation type="submission" date="2025-08" db="UniProtKB">
        <authorList>
            <consortium name="Ensembl"/>
        </authorList>
    </citation>
    <scope>IDENTIFICATION</scope>
</reference>
<evidence type="ECO:0000256" key="4">
    <source>
        <dbReference type="ARBA" id="ARBA00066071"/>
    </source>
</evidence>
<protein>
    <recommendedName>
        <fullName evidence="5">Histone RNA hairpin-binding protein</fullName>
    </recommendedName>
    <alternativeName>
        <fullName evidence="6">Histone stem-loop-binding protein</fullName>
    </alternativeName>
</protein>
<evidence type="ECO:0000256" key="2">
    <source>
        <dbReference type="ARBA" id="ARBA00022884"/>
    </source>
</evidence>
<reference evidence="9" key="3">
    <citation type="submission" date="2025-09" db="UniProtKB">
        <authorList>
            <consortium name="Ensembl"/>
        </authorList>
    </citation>
    <scope>IDENTIFICATION</scope>
</reference>
<comment type="function">
    <text evidence="3">RNA-binding protein involved in the histone pre-mRNA processing. Binds the stem-loop structure of replication-dependent histone pre-mRNAs and contributes to efficient 3'-end processing by stabilizing the complex between histone pre-mRNA and U7 small nuclear ribonucleoprotein (snRNP), via the histone downstream element (HDE). Plays an important role in targeting mature histone mRNA from the nucleus to the cytoplasm and to the translation machinery. Stabilizes mature histone mRNA and could be involved in cell-cycle regulation of histone gene expression. Involved in the mechanism by which growing oocytes accumulate histone proteins that support early embryogenesis. Binds to the 5' side of the stem-loop structure of histone pre-mRNAs.</text>
</comment>
<dbReference type="GO" id="GO:0006398">
    <property type="term" value="P:mRNA 3'-end processing by stem-loop binding and cleavage"/>
    <property type="evidence" value="ECO:0007669"/>
    <property type="project" value="TreeGrafter"/>
</dbReference>